<protein>
    <submittedName>
        <fullName evidence="3">Uncharacterized protein</fullName>
    </submittedName>
</protein>
<dbReference type="EMBL" id="JAGRRH010000036">
    <property type="protein sequence ID" value="KAG7339349.1"/>
    <property type="molecule type" value="Genomic_DNA"/>
</dbReference>
<accession>A0A9K3LH10</accession>
<keyword evidence="4" id="KW-1185">Reference proteome</keyword>
<organism evidence="3 4">
    <name type="scientific">Nitzschia inconspicua</name>
    <dbReference type="NCBI Taxonomy" id="303405"/>
    <lineage>
        <taxon>Eukaryota</taxon>
        <taxon>Sar</taxon>
        <taxon>Stramenopiles</taxon>
        <taxon>Ochrophyta</taxon>
        <taxon>Bacillariophyta</taxon>
        <taxon>Bacillariophyceae</taxon>
        <taxon>Bacillariophycidae</taxon>
        <taxon>Bacillariales</taxon>
        <taxon>Bacillariaceae</taxon>
        <taxon>Nitzschia</taxon>
    </lineage>
</organism>
<proteinExistence type="predicted"/>
<dbReference type="Proteomes" id="UP000693970">
    <property type="component" value="Unassembled WGS sequence"/>
</dbReference>
<reference evidence="3" key="2">
    <citation type="submission" date="2021-04" db="EMBL/GenBank/DDBJ databases">
        <authorList>
            <person name="Podell S."/>
        </authorList>
    </citation>
    <scope>NUCLEOTIDE SEQUENCE</scope>
    <source>
        <strain evidence="3">Hildebrandi</strain>
    </source>
</reference>
<reference evidence="3" key="1">
    <citation type="journal article" date="2021" name="Sci. Rep.">
        <title>Diploid genomic architecture of Nitzschia inconspicua, an elite biomass production diatom.</title>
        <authorList>
            <person name="Oliver A."/>
            <person name="Podell S."/>
            <person name="Pinowska A."/>
            <person name="Traller J.C."/>
            <person name="Smith S.R."/>
            <person name="McClure R."/>
            <person name="Beliaev A."/>
            <person name="Bohutskyi P."/>
            <person name="Hill E.A."/>
            <person name="Rabines A."/>
            <person name="Zheng H."/>
            <person name="Allen L.Z."/>
            <person name="Kuo A."/>
            <person name="Grigoriev I.V."/>
            <person name="Allen A.E."/>
            <person name="Hazlebeck D."/>
            <person name="Allen E.E."/>
        </authorList>
    </citation>
    <scope>NUCLEOTIDE SEQUENCE</scope>
    <source>
        <strain evidence="3">Hildebrandi</strain>
    </source>
</reference>
<gene>
    <name evidence="1" type="ORF">IV203_017646</name>
    <name evidence="2" type="ORF">IV203_024954</name>
    <name evidence="3" type="ORF">IV203_025578</name>
</gene>
<evidence type="ECO:0000313" key="3">
    <source>
        <dbReference type="EMBL" id="KAG7361912.1"/>
    </source>
</evidence>
<sequence>MNIFGVRWHSQFQHYYGRDGVEDCTAVFDSMVADEFERDYKNGDVINIEAIDLLSQQPEPWLSIQDDNNTLVTEEKPLHELTWVQKKVAVKGVPLPDIRRTSWDERRTRTHLLRLTATSSTPFTIYKSYNKMR</sequence>
<evidence type="ECO:0000313" key="2">
    <source>
        <dbReference type="EMBL" id="KAG7339904.1"/>
    </source>
</evidence>
<dbReference type="EMBL" id="JAGRRH010000029">
    <property type="protein sequence ID" value="KAG7339904.1"/>
    <property type="molecule type" value="Genomic_DNA"/>
</dbReference>
<evidence type="ECO:0000313" key="4">
    <source>
        <dbReference type="Proteomes" id="UP000693970"/>
    </source>
</evidence>
<comment type="caution">
    <text evidence="3">The sequence shown here is derived from an EMBL/GenBank/DDBJ whole genome shotgun (WGS) entry which is preliminary data.</text>
</comment>
<evidence type="ECO:0000313" key="1">
    <source>
        <dbReference type="EMBL" id="KAG7339349.1"/>
    </source>
</evidence>
<dbReference type="AlphaFoldDB" id="A0A9K3LH10"/>
<name>A0A9K3LH10_9STRA</name>
<dbReference type="EMBL" id="JAGRRH010000012">
    <property type="protein sequence ID" value="KAG7361912.1"/>
    <property type="molecule type" value="Genomic_DNA"/>
</dbReference>